<gene>
    <name evidence="1" type="ORF">S03H2_39775</name>
</gene>
<accession>X1G0B7</accession>
<evidence type="ECO:0000313" key="1">
    <source>
        <dbReference type="EMBL" id="GAH51351.1"/>
    </source>
</evidence>
<evidence type="ECO:0008006" key="2">
    <source>
        <dbReference type="Google" id="ProtNLM"/>
    </source>
</evidence>
<dbReference type="EMBL" id="BARU01024619">
    <property type="protein sequence ID" value="GAH51351.1"/>
    <property type="molecule type" value="Genomic_DNA"/>
</dbReference>
<protein>
    <recommendedName>
        <fullName evidence="2">Glycosyltransferase subfamily 4-like N-terminal domain-containing protein</fullName>
    </recommendedName>
</protein>
<dbReference type="AlphaFoldDB" id="X1G0B7"/>
<sequence length="220" mass="25182">MKAIFSPGPSYSNLEVRKYAGWVHIYDLYREGLEELGYDVFVPEVDPKLIDQSSTVSKILSYDIVAAQQIPGDGELFLGPPGYSIVQMMAGRDNNWGRGMRTFLPAWNNADWWRDQQLAEEYKRFGQPYDLSPAWRWINRTALEMCDHVIACSPWVKWTYSKIVPEDRISIDFWGVDSERFHPPEVEPPGFNVLFVGGDPIRKGLVYLAKAMVGLDDAEL</sequence>
<proteinExistence type="predicted"/>
<feature type="non-terminal residue" evidence="1">
    <location>
        <position position="220"/>
    </location>
</feature>
<name>X1G0B7_9ZZZZ</name>
<comment type="caution">
    <text evidence="1">The sequence shown here is derived from an EMBL/GenBank/DDBJ whole genome shotgun (WGS) entry which is preliminary data.</text>
</comment>
<reference evidence="1" key="1">
    <citation type="journal article" date="2014" name="Front. Microbiol.">
        <title>High frequency of phylogenetically diverse reductive dehalogenase-homologous genes in deep subseafloor sedimentary metagenomes.</title>
        <authorList>
            <person name="Kawai M."/>
            <person name="Futagami T."/>
            <person name="Toyoda A."/>
            <person name="Takaki Y."/>
            <person name="Nishi S."/>
            <person name="Hori S."/>
            <person name="Arai W."/>
            <person name="Tsubouchi T."/>
            <person name="Morono Y."/>
            <person name="Uchiyama I."/>
            <person name="Ito T."/>
            <person name="Fujiyama A."/>
            <person name="Inagaki F."/>
            <person name="Takami H."/>
        </authorList>
    </citation>
    <scope>NUCLEOTIDE SEQUENCE</scope>
    <source>
        <strain evidence="1">Expedition CK06-06</strain>
    </source>
</reference>
<dbReference type="SUPFAM" id="SSF53756">
    <property type="entry name" value="UDP-Glycosyltransferase/glycogen phosphorylase"/>
    <property type="match status" value="1"/>
</dbReference>
<dbReference type="Gene3D" id="3.40.50.2000">
    <property type="entry name" value="Glycogen Phosphorylase B"/>
    <property type="match status" value="1"/>
</dbReference>
<organism evidence="1">
    <name type="scientific">marine sediment metagenome</name>
    <dbReference type="NCBI Taxonomy" id="412755"/>
    <lineage>
        <taxon>unclassified sequences</taxon>
        <taxon>metagenomes</taxon>
        <taxon>ecological metagenomes</taxon>
    </lineage>
</organism>